<keyword evidence="2" id="KW-1185">Reference proteome</keyword>
<gene>
    <name evidence="1" type="ORF">NCTC11224_04648</name>
</gene>
<dbReference type="AlphaFoldDB" id="A0A2X2UGJ4"/>
<name>A0A2X2UGJ4_9FIRM</name>
<evidence type="ECO:0000313" key="2">
    <source>
        <dbReference type="Proteomes" id="UP000251853"/>
    </source>
</evidence>
<accession>A0A2X2UGJ4</accession>
<proteinExistence type="predicted"/>
<organism evidence="1 2">
    <name type="scientific">Enterocloster clostridioformis</name>
    <dbReference type="NCBI Taxonomy" id="1531"/>
    <lineage>
        <taxon>Bacteria</taxon>
        <taxon>Bacillati</taxon>
        <taxon>Bacillota</taxon>
        <taxon>Clostridia</taxon>
        <taxon>Lachnospirales</taxon>
        <taxon>Lachnospiraceae</taxon>
        <taxon>Enterocloster</taxon>
    </lineage>
</organism>
<protein>
    <submittedName>
        <fullName evidence="1">Uncharacterized protein</fullName>
    </submittedName>
</protein>
<dbReference type="EMBL" id="UAVW01000018">
    <property type="protein sequence ID" value="SQB15574.1"/>
    <property type="molecule type" value="Genomic_DNA"/>
</dbReference>
<dbReference type="Proteomes" id="UP000251853">
    <property type="component" value="Unassembled WGS sequence"/>
</dbReference>
<evidence type="ECO:0000313" key="1">
    <source>
        <dbReference type="EMBL" id="SQB15574.1"/>
    </source>
</evidence>
<sequence>MENIKGNIIVTELEAEELVEHIGEIQMLLTS</sequence>
<reference evidence="1 2" key="1">
    <citation type="submission" date="2018-06" db="EMBL/GenBank/DDBJ databases">
        <authorList>
            <consortium name="Pathogen Informatics"/>
            <person name="Doyle S."/>
        </authorList>
    </citation>
    <scope>NUCLEOTIDE SEQUENCE [LARGE SCALE GENOMIC DNA]</scope>
    <source>
        <strain evidence="1 2">NCTC11224</strain>
    </source>
</reference>